<dbReference type="Proteomes" id="UP000886998">
    <property type="component" value="Unassembled WGS sequence"/>
</dbReference>
<reference evidence="2" key="1">
    <citation type="submission" date="2020-08" db="EMBL/GenBank/DDBJ databases">
        <title>Multicomponent nature underlies the extraordinary mechanical properties of spider dragline silk.</title>
        <authorList>
            <person name="Kono N."/>
            <person name="Nakamura H."/>
            <person name="Mori M."/>
            <person name="Yoshida Y."/>
            <person name="Ohtoshi R."/>
            <person name="Malay A.D."/>
            <person name="Moran D.A.P."/>
            <person name="Tomita M."/>
            <person name="Numata K."/>
            <person name="Arakawa K."/>
        </authorList>
    </citation>
    <scope>NUCLEOTIDE SEQUENCE</scope>
</reference>
<evidence type="ECO:0000313" key="2">
    <source>
        <dbReference type="EMBL" id="GFY78064.1"/>
    </source>
</evidence>
<gene>
    <name evidence="2" type="ORF">TNIN_229771</name>
    <name evidence="1" type="ORF">TNIN_403471</name>
</gene>
<sequence>MVARLQAVNRFYSHGSLQAQGGVTLCHVIGPSFLSFPHFAARARFAIGRIDRSCGKKKTNKKMCVTRLGKCAFTPCYVMRLGPALPIRKRVPVAVEV</sequence>
<name>A0A8X7CM44_9ARAC</name>
<dbReference type="AlphaFoldDB" id="A0A8X7CM44"/>
<accession>A0A8X7CM44</accession>
<keyword evidence="3" id="KW-1185">Reference proteome</keyword>
<proteinExistence type="predicted"/>
<organism evidence="2 3">
    <name type="scientific">Trichonephila inaurata madagascariensis</name>
    <dbReference type="NCBI Taxonomy" id="2747483"/>
    <lineage>
        <taxon>Eukaryota</taxon>
        <taxon>Metazoa</taxon>
        <taxon>Ecdysozoa</taxon>
        <taxon>Arthropoda</taxon>
        <taxon>Chelicerata</taxon>
        <taxon>Arachnida</taxon>
        <taxon>Araneae</taxon>
        <taxon>Araneomorphae</taxon>
        <taxon>Entelegynae</taxon>
        <taxon>Araneoidea</taxon>
        <taxon>Nephilidae</taxon>
        <taxon>Trichonephila</taxon>
        <taxon>Trichonephila inaurata</taxon>
    </lineage>
</organism>
<evidence type="ECO:0000313" key="1">
    <source>
        <dbReference type="EMBL" id="GFY66607.1"/>
    </source>
</evidence>
<protein>
    <submittedName>
        <fullName evidence="2">Uncharacterized protein</fullName>
    </submittedName>
</protein>
<dbReference type="OrthoDB" id="6454294at2759"/>
<comment type="caution">
    <text evidence="2">The sequence shown here is derived from an EMBL/GenBank/DDBJ whole genome shotgun (WGS) entry which is preliminary data.</text>
</comment>
<dbReference type="EMBL" id="BMAV01016135">
    <property type="protein sequence ID" value="GFY66607.1"/>
    <property type="molecule type" value="Genomic_DNA"/>
</dbReference>
<evidence type="ECO:0000313" key="3">
    <source>
        <dbReference type="Proteomes" id="UP000886998"/>
    </source>
</evidence>
<dbReference type="EMBL" id="BMAV01022807">
    <property type="protein sequence ID" value="GFY78064.1"/>
    <property type="molecule type" value="Genomic_DNA"/>
</dbReference>